<keyword evidence="2 4" id="KW-0689">Ribosomal protein</keyword>
<dbReference type="GO" id="GO:0003735">
    <property type="term" value="F:structural constituent of ribosome"/>
    <property type="evidence" value="ECO:0007669"/>
    <property type="project" value="InterPro"/>
</dbReference>
<dbReference type="Pfam" id="PF00572">
    <property type="entry name" value="Ribosomal_L13"/>
    <property type="match status" value="1"/>
</dbReference>
<comment type="similarity">
    <text evidence="1 4">Belongs to the universal ribosomal protein uL13 family.</text>
</comment>
<protein>
    <submittedName>
        <fullName evidence="5">Uncharacterized protein</fullName>
    </submittedName>
</protein>
<dbReference type="AlphaFoldDB" id="A0A7S0RLA4"/>
<dbReference type="GO" id="GO:0006412">
    <property type="term" value="P:translation"/>
    <property type="evidence" value="ECO:0007669"/>
    <property type="project" value="InterPro"/>
</dbReference>
<accession>A0A7S0RLA4</accession>
<dbReference type="GO" id="GO:0005762">
    <property type="term" value="C:mitochondrial large ribosomal subunit"/>
    <property type="evidence" value="ECO:0007669"/>
    <property type="project" value="TreeGrafter"/>
</dbReference>
<dbReference type="PANTHER" id="PTHR11545:SF41">
    <property type="entry name" value="50S RIBOSOMAL PROTEIN L13, CHLOROPLASTIC"/>
    <property type="match status" value="1"/>
</dbReference>
<dbReference type="Gene3D" id="3.90.1180.10">
    <property type="entry name" value="Ribosomal protein L13"/>
    <property type="match status" value="1"/>
</dbReference>
<name>A0A7S0RLA4_9CHLO</name>
<dbReference type="InterPro" id="IPR023563">
    <property type="entry name" value="Ribosomal_uL13_CS"/>
</dbReference>
<evidence type="ECO:0000256" key="4">
    <source>
        <dbReference type="RuleBase" id="RU003877"/>
    </source>
</evidence>
<dbReference type="InterPro" id="IPR005822">
    <property type="entry name" value="Ribosomal_uL13"/>
</dbReference>
<dbReference type="InterPro" id="IPR005823">
    <property type="entry name" value="Ribosomal_uL13_bac-type"/>
</dbReference>
<dbReference type="NCBIfam" id="TIGR01066">
    <property type="entry name" value="rplM_bact"/>
    <property type="match status" value="1"/>
</dbReference>
<evidence type="ECO:0000313" key="5">
    <source>
        <dbReference type="EMBL" id="CAD8679956.1"/>
    </source>
</evidence>
<proteinExistence type="inferred from homology"/>
<evidence type="ECO:0000256" key="1">
    <source>
        <dbReference type="ARBA" id="ARBA00006227"/>
    </source>
</evidence>
<dbReference type="HAMAP" id="MF_01366">
    <property type="entry name" value="Ribosomal_uL13"/>
    <property type="match status" value="1"/>
</dbReference>
<dbReference type="PROSITE" id="PS00783">
    <property type="entry name" value="RIBOSOMAL_L13"/>
    <property type="match status" value="1"/>
</dbReference>
<dbReference type="EMBL" id="HBFB01016670">
    <property type="protein sequence ID" value="CAD8679956.1"/>
    <property type="molecule type" value="Transcribed_RNA"/>
</dbReference>
<evidence type="ECO:0000256" key="2">
    <source>
        <dbReference type="ARBA" id="ARBA00022980"/>
    </source>
</evidence>
<keyword evidence="3 4" id="KW-0687">Ribonucleoprotein</keyword>
<dbReference type="InterPro" id="IPR036899">
    <property type="entry name" value="Ribosomal_uL13_sf"/>
</dbReference>
<gene>
    <name evidence="5" type="ORF">CLEI1391_LOCUS9316</name>
</gene>
<dbReference type="CDD" id="cd00392">
    <property type="entry name" value="Ribosomal_L13"/>
    <property type="match status" value="1"/>
</dbReference>
<sequence>MALVSQTKAFTADKRVAVARTTVRGICTRVVAPVQSRRVSAVVCQATAAPEVPKFKGDLLNPTYYPTGADSANVSKKWYIINAEGKTLGRLASLAASVIRGKQEATYTPSMDMGGYVVVINADKVVVSGNKFADKTYFNHVNGRPGSYRMETFKDLQARLPERIIERAVKGMLPKGRLGRDIRLHLKVFKGPSHDHAAQQPVDITAQIDAKPKEGPGAALRASLKKN</sequence>
<dbReference type="GO" id="GO:0017148">
    <property type="term" value="P:negative regulation of translation"/>
    <property type="evidence" value="ECO:0007669"/>
    <property type="project" value="TreeGrafter"/>
</dbReference>
<organism evidence="5">
    <name type="scientific">Chlamydomonas leiostraca</name>
    <dbReference type="NCBI Taxonomy" id="1034604"/>
    <lineage>
        <taxon>Eukaryota</taxon>
        <taxon>Viridiplantae</taxon>
        <taxon>Chlorophyta</taxon>
        <taxon>core chlorophytes</taxon>
        <taxon>Chlorophyceae</taxon>
        <taxon>CS clade</taxon>
        <taxon>Chlamydomonadales</taxon>
        <taxon>Chlamydomonadaceae</taxon>
        <taxon>Chlamydomonas</taxon>
    </lineage>
</organism>
<evidence type="ECO:0000256" key="3">
    <source>
        <dbReference type="ARBA" id="ARBA00023274"/>
    </source>
</evidence>
<dbReference type="SUPFAM" id="SSF52161">
    <property type="entry name" value="Ribosomal protein L13"/>
    <property type="match status" value="1"/>
</dbReference>
<dbReference type="PANTHER" id="PTHR11545">
    <property type="entry name" value="RIBOSOMAL PROTEIN L13"/>
    <property type="match status" value="1"/>
</dbReference>
<dbReference type="GO" id="GO:0003729">
    <property type="term" value="F:mRNA binding"/>
    <property type="evidence" value="ECO:0007669"/>
    <property type="project" value="TreeGrafter"/>
</dbReference>
<reference evidence="5" key="1">
    <citation type="submission" date="2021-01" db="EMBL/GenBank/DDBJ databases">
        <authorList>
            <person name="Corre E."/>
            <person name="Pelletier E."/>
            <person name="Niang G."/>
            <person name="Scheremetjew M."/>
            <person name="Finn R."/>
            <person name="Kale V."/>
            <person name="Holt S."/>
            <person name="Cochrane G."/>
            <person name="Meng A."/>
            <person name="Brown T."/>
            <person name="Cohen L."/>
        </authorList>
    </citation>
    <scope>NUCLEOTIDE SEQUENCE</scope>
    <source>
        <strain evidence="5">SAG 11-49</strain>
    </source>
</reference>